<evidence type="ECO:0000313" key="1">
    <source>
        <dbReference type="EMBL" id="KAK2624994.1"/>
    </source>
</evidence>
<reference evidence="1" key="1">
    <citation type="submission" date="2023-06" db="EMBL/GenBank/DDBJ databases">
        <title>Draft genome of Marssonina rosae.</title>
        <authorList>
            <person name="Cheng Q."/>
        </authorList>
    </citation>
    <scope>NUCLEOTIDE SEQUENCE</scope>
    <source>
        <strain evidence="1">R4</strain>
    </source>
</reference>
<evidence type="ECO:0000313" key="2">
    <source>
        <dbReference type="Proteomes" id="UP001285354"/>
    </source>
</evidence>
<dbReference type="Proteomes" id="UP001285354">
    <property type="component" value="Unassembled WGS sequence"/>
</dbReference>
<sequence>MMASNLHVFDPAGDMTFILQSLVKKPRKSSSLLSCRHHPRKFVKVYMRVSSKRVMLASPVFKAMLKHSFVEGVTLRTTGKVEVPLPDDDPVVFGLLMDIVHGTKGKTPPPMNTLFLTKIAILVDKYRLQQYVASHSDRWVDSLRDELPQTFSADLMHWLCISWVFRRPIEFNLMTRIAERESLGQDLDTYSEVLHENLPLPQRMLDSILARRMKAIRNLFDVIGHYIDVLQISKPRCTSGRSESHRYTCNNVLLGSLLEGSARLGLWPAPDPPYKDLNFKFVVHEIMQINVISFCSKMGYANQPTGSHGVKAEIGSALVKLKTRFSGLNLKDFD</sequence>
<dbReference type="Gene3D" id="3.30.710.10">
    <property type="entry name" value="Potassium Channel Kv1.1, Chain A"/>
    <property type="match status" value="1"/>
</dbReference>
<accession>A0AAD9WDK8</accession>
<dbReference type="CDD" id="cd18186">
    <property type="entry name" value="BTB_POZ_ZBTB_KLHL-like"/>
    <property type="match status" value="1"/>
</dbReference>
<evidence type="ECO:0008006" key="3">
    <source>
        <dbReference type="Google" id="ProtNLM"/>
    </source>
</evidence>
<protein>
    <recommendedName>
        <fullName evidence="3">BTB domain-containing protein</fullName>
    </recommendedName>
</protein>
<comment type="caution">
    <text evidence="1">The sequence shown here is derived from an EMBL/GenBank/DDBJ whole genome shotgun (WGS) entry which is preliminary data.</text>
</comment>
<proteinExistence type="predicted"/>
<gene>
    <name evidence="1" type="ORF">QTJ16_005363</name>
</gene>
<dbReference type="EMBL" id="JAUBYV010000008">
    <property type="protein sequence ID" value="KAK2624994.1"/>
    <property type="molecule type" value="Genomic_DNA"/>
</dbReference>
<organism evidence="1 2">
    <name type="scientific">Diplocarpon rosae</name>
    <dbReference type="NCBI Taxonomy" id="946125"/>
    <lineage>
        <taxon>Eukaryota</taxon>
        <taxon>Fungi</taxon>
        <taxon>Dikarya</taxon>
        <taxon>Ascomycota</taxon>
        <taxon>Pezizomycotina</taxon>
        <taxon>Leotiomycetes</taxon>
        <taxon>Helotiales</taxon>
        <taxon>Drepanopezizaceae</taxon>
        <taxon>Diplocarpon</taxon>
    </lineage>
</organism>
<dbReference type="AlphaFoldDB" id="A0AAD9WDK8"/>
<keyword evidence="2" id="KW-1185">Reference proteome</keyword>
<name>A0AAD9WDK8_9HELO</name>
<dbReference type="InterPro" id="IPR011333">
    <property type="entry name" value="SKP1/BTB/POZ_sf"/>
</dbReference>